<dbReference type="SFLD" id="SFLDG00358">
    <property type="entry name" value="Main_(cytGST)"/>
    <property type="match status" value="1"/>
</dbReference>
<feature type="domain" description="GST N-terminal" evidence="2">
    <location>
        <begin position="56"/>
        <end position="145"/>
    </location>
</feature>
<evidence type="ECO:0000313" key="4">
    <source>
        <dbReference type="EMBL" id="OSX79718.1"/>
    </source>
</evidence>
<dbReference type="SUPFAM" id="SSF47616">
    <property type="entry name" value="GST C-terminal domain-like"/>
    <property type="match status" value="1"/>
</dbReference>
<dbReference type="Gene3D" id="3.40.30.10">
    <property type="entry name" value="Glutaredoxin"/>
    <property type="match status" value="1"/>
</dbReference>
<dbReference type="EMBL" id="KV918787">
    <property type="protein sequence ID" value="OSX79718.1"/>
    <property type="molecule type" value="Genomic_DNA"/>
</dbReference>
<evidence type="ECO:0008006" key="6">
    <source>
        <dbReference type="Google" id="ProtNLM"/>
    </source>
</evidence>
<organism evidence="4 5">
    <name type="scientific">Porphyra umbilicalis</name>
    <name type="common">Purple laver</name>
    <name type="synonym">Red alga</name>
    <dbReference type="NCBI Taxonomy" id="2786"/>
    <lineage>
        <taxon>Eukaryota</taxon>
        <taxon>Rhodophyta</taxon>
        <taxon>Bangiophyceae</taxon>
        <taxon>Bangiales</taxon>
        <taxon>Bangiaceae</taxon>
        <taxon>Porphyra</taxon>
    </lineage>
</organism>
<dbReference type="SUPFAM" id="SSF52833">
    <property type="entry name" value="Thioredoxin-like"/>
    <property type="match status" value="1"/>
</dbReference>
<dbReference type="InterPro" id="IPR004045">
    <property type="entry name" value="Glutathione_S-Trfase_N"/>
</dbReference>
<dbReference type="OrthoDB" id="422574at2759"/>
<proteinExistence type="inferred from homology"/>
<dbReference type="InterPro" id="IPR036282">
    <property type="entry name" value="Glutathione-S-Trfase_C_sf"/>
</dbReference>
<accession>A0A1X6PG00</accession>
<dbReference type="PANTHER" id="PTHR44051:SF8">
    <property type="entry name" value="GLUTATHIONE S-TRANSFERASE GSTA"/>
    <property type="match status" value="1"/>
</dbReference>
<dbReference type="Gene3D" id="1.20.1050.10">
    <property type="match status" value="1"/>
</dbReference>
<name>A0A1X6PG00_PORUM</name>
<keyword evidence="5" id="KW-1185">Reference proteome</keyword>
<sequence length="271" mass="28617">MGCVTARRVLLAWALPSGAPSLSARASRCAVARAPASRPATLRRCRQAATMAASGVPKIDAYALGTPNGKKLTIALEELGLPYTFHKVTFDHVKDDWFTAISPNGKIPALAINAPAEGAAGRPELTLMESGAIMTYLGKLGDGKLMGGGDLAAEAKIQQWLYWVNAGVGPMFGQAGHFRGLDDGHPAKEYGMKRYKEEAARLMSVLDKQLATAGPYMAGAELSMADLAGWPWISAGVKMGMVDGSAFPAITKWVDLIGEREGVKKGLAVFA</sequence>
<dbReference type="Proteomes" id="UP000218209">
    <property type="component" value="Unassembled WGS sequence"/>
</dbReference>
<dbReference type="InterPro" id="IPR010987">
    <property type="entry name" value="Glutathione-S-Trfase_C-like"/>
</dbReference>
<dbReference type="PROSITE" id="PS50404">
    <property type="entry name" value="GST_NTER"/>
    <property type="match status" value="1"/>
</dbReference>
<protein>
    <recommendedName>
        <fullName evidence="6">Glutathione S-transferase</fullName>
    </recommendedName>
</protein>
<dbReference type="InterPro" id="IPR004046">
    <property type="entry name" value="GST_C"/>
</dbReference>
<dbReference type="InterPro" id="IPR040079">
    <property type="entry name" value="Glutathione_S-Trfase"/>
</dbReference>
<evidence type="ECO:0000259" key="3">
    <source>
        <dbReference type="PROSITE" id="PS50405"/>
    </source>
</evidence>
<evidence type="ECO:0000259" key="2">
    <source>
        <dbReference type="PROSITE" id="PS50404"/>
    </source>
</evidence>
<reference evidence="4 5" key="1">
    <citation type="submission" date="2017-03" db="EMBL/GenBank/DDBJ databases">
        <title>WGS assembly of Porphyra umbilicalis.</title>
        <authorList>
            <person name="Brawley S.H."/>
            <person name="Blouin N.A."/>
            <person name="Ficko-Blean E."/>
            <person name="Wheeler G.L."/>
            <person name="Lohr M."/>
            <person name="Goodson H.V."/>
            <person name="Jenkins J.W."/>
            <person name="Blaby-Haas C.E."/>
            <person name="Helliwell K.E."/>
            <person name="Chan C."/>
            <person name="Marriage T."/>
            <person name="Bhattacharya D."/>
            <person name="Klein A.S."/>
            <person name="Badis Y."/>
            <person name="Brodie J."/>
            <person name="Cao Y."/>
            <person name="Collen J."/>
            <person name="Dittami S.M."/>
            <person name="Gachon C.M."/>
            <person name="Green B.R."/>
            <person name="Karpowicz S."/>
            <person name="Kim J.W."/>
            <person name="Kudahl U."/>
            <person name="Lin S."/>
            <person name="Michel G."/>
            <person name="Mittag M."/>
            <person name="Olson B.J."/>
            <person name="Pangilinan J."/>
            <person name="Peng Y."/>
            <person name="Qiu H."/>
            <person name="Shu S."/>
            <person name="Singer J.T."/>
            <person name="Smith A.G."/>
            <person name="Sprecher B.N."/>
            <person name="Wagner V."/>
            <person name="Wang W."/>
            <person name="Wang Z.-Y."/>
            <person name="Yan J."/>
            <person name="Yarish C."/>
            <person name="Zoeuner-Riek S."/>
            <person name="Zhuang Y."/>
            <person name="Zou Y."/>
            <person name="Lindquist E.A."/>
            <person name="Grimwood J."/>
            <person name="Barry K."/>
            <person name="Rokhsar D.S."/>
            <person name="Schmutz J."/>
            <person name="Stiller J.W."/>
            <person name="Grossman A.R."/>
            <person name="Prochnik S.E."/>
        </authorList>
    </citation>
    <scope>NUCLEOTIDE SEQUENCE [LARGE SCALE GENOMIC DNA]</scope>
    <source>
        <strain evidence="4">4086291</strain>
    </source>
</reference>
<gene>
    <name evidence="4" type="ORF">BU14_0072s0076</name>
</gene>
<evidence type="ECO:0000256" key="1">
    <source>
        <dbReference type="ARBA" id="ARBA00007409"/>
    </source>
</evidence>
<dbReference type="InterPro" id="IPR036249">
    <property type="entry name" value="Thioredoxin-like_sf"/>
</dbReference>
<evidence type="ECO:0000313" key="5">
    <source>
        <dbReference type="Proteomes" id="UP000218209"/>
    </source>
</evidence>
<dbReference type="SFLD" id="SFLDS00019">
    <property type="entry name" value="Glutathione_Transferase_(cytos"/>
    <property type="match status" value="1"/>
</dbReference>
<dbReference type="Pfam" id="PF14497">
    <property type="entry name" value="GST_C_3"/>
    <property type="match status" value="1"/>
</dbReference>
<feature type="domain" description="GST C-terminal" evidence="3">
    <location>
        <begin position="150"/>
        <end position="271"/>
    </location>
</feature>
<dbReference type="PROSITE" id="PS50405">
    <property type="entry name" value="GST_CTER"/>
    <property type="match status" value="1"/>
</dbReference>
<dbReference type="AlphaFoldDB" id="A0A1X6PG00"/>
<dbReference type="Pfam" id="PF13409">
    <property type="entry name" value="GST_N_2"/>
    <property type="match status" value="1"/>
</dbReference>
<comment type="similarity">
    <text evidence="1">Belongs to the GST superfamily.</text>
</comment>
<dbReference type="PANTHER" id="PTHR44051">
    <property type="entry name" value="GLUTATHIONE S-TRANSFERASE-RELATED"/>
    <property type="match status" value="1"/>
</dbReference>